<evidence type="ECO:0000313" key="2">
    <source>
        <dbReference type="Proteomes" id="UP000286997"/>
    </source>
</evidence>
<keyword evidence="2" id="KW-1185">Reference proteome</keyword>
<protein>
    <recommendedName>
        <fullName evidence="3">PE-PGRS family protein</fullName>
    </recommendedName>
</protein>
<comment type="caution">
    <text evidence="1">The sequence shown here is derived from an EMBL/GenBank/DDBJ whole genome shotgun (WGS) entry which is preliminary data.</text>
</comment>
<evidence type="ECO:0000313" key="1">
    <source>
        <dbReference type="EMBL" id="RVU19106.1"/>
    </source>
</evidence>
<dbReference type="AlphaFoldDB" id="A0A437P9Y6"/>
<proteinExistence type="predicted"/>
<dbReference type="Proteomes" id="UP000286997">
    <property type="component" value="Unassembled WGS sequence"/>
</dbReference>
<accession>A0A437P9Y6</accession>
<dbReference type="OrthoDB" id="8266326at2"/>
<reference evidence="1 2" key="1">
    <citation type="submission" date="2019-01" db="EMBL/GenBank/DDBJ databases">
        <authorList>
            <person name="Chen W.-M."/>
        </authorList>
    </citation>
    <scope>NUCLEOTIDE SEQUENCE [LARGE SCALE GENOMIC DNA]</scope>
    <source>
        <strain evidence="1 2">TER-1</strain>
    </source>
</reference>
<gene>
    <name evidence="1" type="ORF">EOE48_09435</name>
</gene>
<dbReference type="RefSeq" id="WP_127728543.1">
    <property type="nucleotide sequence ID" value="NZ_SACP01000007.1"/>
</dbReference>
<organism evidence="1 2">
    <name type="scientific">Methylobacterium oryzihabitans</name>
    <dbReference type="NCBI Taxonomy" id="2499852"/>
    <lineage>
        <taxon>Bacteria</taxon>
        <taxon>Pseudomonadati</taxon>
        <taxon>Pseudomonadota</taxon>
        <taxon>Alphaproteobacteria</taxon>
        <taxon>Hyphomicrobiales</taxon>
        <taxon>Methylobacteriaceae</taxon>
        <taxon>Methylobacterium</taxon>
    </lineage>
</organism>
<dbReference type="EMBL" id="SACP01000007">
    <property type="protein sequence ID" value="RVU19106.1"/>
    <property type="molecule type" value="Genomic_DNA"/>
</dbReference>
<sequence>MSASPLTSMVQPLGRSLEWLVSPDALAGSTALSSGQLSGLGPVATVVEPALGDAGTQEAGTLLPQNLADVANGLVLDTHAQLETTGHEVAALNAPLHGLTHLGETIGLGHLGEAGNLVSDLAAAPAGAGSPGGAAPLLADAGAVVEAAGGLASAVAAAPVAGHGIVGQGGLLDIAAPALNQTVLGLHATLEGAGHQVSPLNGPVHGLTALGESIGLGHVGEPGNLVTDALALPGAVLSGGGLSSATPALGDLGHVLAGADALLDGVTGAATGGLLSPGGALAPVGNLANSAVLNLHAGIESIGHDVPILNDALHGLTHLGETVGLGHLGEAGNLLTDAVALPGEILGGGGLGAVAPVLGDLGAVTGAAGGLVGGVTGIVGGITEGGAGAGGVLAPVTGLLGAGTGGTLLGEGGVLQPVGDLANGVVLDLHAGIESVGHNVPILNDALHGLTHLGETVGLGHLGEAGNLLTDAVALPGEVLAGNGPAAVGAVVADAGAVVDAAGGLVGGATGIVGGLTGGDGQPGGPLAPVTGLLGGGAADHGLIEIGAGPTTPTPIADLAVASPSPAPAQAIQVSAIGVPADQPGLAGAHLLAGDSLSFPEAGTGGADALVGKVLDLLPTAHAADGAEASGGTGLDLGLAGLDLGGHADAQPAETHHADQTGHAGTPVLHLLGL</sequence>
<name>A0A437P9Y6_9HYPH</name>
<evidence type="ECO:0008006" key="3">
    <source>
        <dbReference type="Google" id="ProtNLM"/>
    </source>
</evidence>